<keyword evidence="7" id="KW-0132">Cell division</keyword>
<gene>
    <name evidence="7" type="ORF">AWRI3580_g3639</name>
</gene>
<dbReference type="STRING" id="29833.A0A1E5R741"/>
<feature type="transmembrane region" description="Helical" evidence="5">
    <location>
        <begin position="368"/>
        <end position="390"/>
    </location>
</feature>
<dbReference type="InterPro" id="IPR033308">
    <property type="entry name" value="PGAP5/Cdc1/Ted1"/>
</dbReference>
<keyword evidence="4 5" id="KW-0472">Membrane</keyword>
<dbReference type="GO" id="GO:0051301">
    <property type="term" value="P:cell division"/>
    <property type="evidence" value="ECO:0007669"/>
    <property type="project" value="UniProtKB-KW"/>
</dbReference>
<dbReference type="EMBL" id="LPNN01000009">
    <property type="protein sequence ID" value="OEJ82729.1"/>
    <property type="molecule type" value="Genomic_DNA"/>
</dbReference>
<feature type="transmembrane region" description="Helical" evidence="5">
    <location>
        <begin position="42"/>
        <end position="60"/>
    </location>
</feature>
<keyword evidence="2 5" id="KW-0812">Transmembrane</keyword>
<proteinExistence type="predicted"/>
<dbReference type="OrthoDB" id="5977743at2759"/>
<keyword evidence="3 5" id="KW-1133">Transmembrane helix</keyword>
<dbReference type="Proteomes" id="UP000095358">
    <property type="component" value="Unassembled WGS sequence"/>
</dbReference>
<dbReference type="VEuPathDB" id="FungiDB:AWRI3580_g3639"/>
<name>A0A1E5R741_HANUV</name>
<sequence>MNTLNYRSSKQALPVYNDESKERLTIKQNNNLSFIKSNKSTILYLYTLITTVWLYTIKYFEVKYVNKAISSSYKEQDNTKLLVYGDVQIMDKHSYPNRPYLINKITELILDNYHKKNWISAQNIIKPNYNLFMGDLFDGGRNWDNKYWLEEFKRFNKIFNKVNVFSKNVFNLPGNHDIGFGDTIVKDSFYRFNKFFGNTNSRLEIKGTNYVVYTIDSIALSVSTAPEVQNLSIDYLNEVKKYHNSNPLEKRILLTHVPLFRDPKTQVCGSMRESKNPFPIRKGVQYQTVLSSEITNLILNSINPDLVLSGDDHDYCEITHSFNNREVQEITTKSAAMNMGIKYPQLTLLSIDKDDKLSYSQIDLHVPYMSFAMYGLLAVLSIVYLFYYTFKIEHNDYRKKNINLFLYRFLVLSVIVLYLMSTTFI</sequence>
<dbReference type="PANTHER" id="PTHR13315:SF4">
    <property type="entry name" value="METALLOPHOSPHOESTERASE, ISOFORM E"/>
    <property type="match status" value="1"/>
</dbReference>
<dbReference type="GO" id="GO:0005783">
    <property type="term" value="C:endoplasmic reticulum"/>
    <property type="evidence" value="ECO:0007669"/>
    <property type="project" value="TreeGrafter"/>
</dbReference>
<evidence type="ECO:0000256" key="3">
    <source>
        <dbReference type="ARBA" id="ARBA00022989"/>
    </source>
</evidence>
<evidence type="ECO:0000256" key="1">
    <source>
        <dbReference type="ARBA" id="ARBA00004141"/>
    </source>
</evidence>
<evidence type="ECO:0000313" key="8">
    <source>
        <dbReference type="Proteomes" id="UP000095358"/>
    </source>
</evidence>
<reference evidence="8" key="1">
    <citation type="journal article" date="2016" name="Genome Announc.">
        <title>Genome sequences of three species of Hanseniaspora isolated from spontaneous wine fermentations.</title>
        <authorList>
            <person name="Sternes P.R."/>
            <person name="Lee D."/>
            <person name="Kutyna D.R."/>
            <person name="Borneman A.R."/>
        </authorList>
    </citation>
    <scope>NUCLEOTIDE SEQUENCE [LARGE SCALE GENOMIC DNA]</scope>
    <source>
        <strain evidence="8">AWRI3580</strain>
    </source>
</reference>
<dbReference type="GO" id="GO:0006506">
    <property type="term" value="P:GPI anchor biosynthetic process"/>
    <property type="evidence" value="ECO:0007669"/>
    <property type="project" value="InterPro"/>
</dbReference>
<comment type="subcellular location">
    <subcellularLocation>
        <location evidence="1">Membrane</location>
        <topology evidence="1">Multi-pass membrane protein</topology>
    </subcellularLocation>
</comment>
<dbReference type="AlphaFoldDB" id="A0A1E5R741"/>
<evidence type="ECO:0000256" key="4">
    <source>
        <dbReference type="ARBA" id="ARBA00023136"/>
    </source>
</evidence>
<dbReference type="InterPro" id="IPR004843">
    <property type="entry name" value="Calcineurin-like_PHP"/>
</dbReference>
<evidence type="ECO:0000259" key="6">
    <source>
        <dbReference type="Pfam" id="PF00149"/>
    </source>
</evidence>
<dbReference type="Gene3D" id="3.60.21.10">
    <property type="match status" value="1"/>
</dbReference>
<keyword evidence="8" id="KW-1185">Reference proteome</keyword>
<dbReference type="SUPFAM" id="SSF56300">
    <property type="entry name" value="Metallo-dependent phosphatases"/>
    <property type="match status" value="1"/>
</dbReference>
<accession>A0A1E5R741</accession>
<organism evidence="7 8">
    <name type="scientific">Hanseniaspora uvarum</name>
    <name type="common">Yeast</name>
    <name type="synonym">Kloeckera apiculata</name>
    <dbReference type="NCBI Taxonomy" id="29833"/>
    <lineage>
        <taxon>Eukaryota</taxon>
        <taxon>Fungi</taxon>
        <taxon>Dikarya</taxon>
        <taxon>Ascomycota</taxon>
        <taxon>Saccharomycotina</taxon>
        <taxon>Saccharomycetes</taxon>
        <taxon>Saccharomycodales</taxon>
        <taxon>Saccharomycodaceae</taxon>
        <taxon>Hanseniaspora</taxon>
    </lineage>
</organism>
<keyword evidence="7" id="KW-0131">Cell cycle</keyword>
<comment type="caution">
    <text evidence="7">The sequence shown here is derived from an EMBL/GenBank/DDBJ whole genome shotgun (WGS) entry which is preliminary data.</text>
</comment>
<evidence type="ECO:0000256" key="5">
    <source>
        <dbReference type="SAM" id="Phobius"/>
    </source>
</evidence>
<feature type="domain" description="Calcineurin-like phosphoesterase" evidence="6">
    <location>
        <begin position="80"/>
        <end position="315"/>
    </location>
</feature>
<evidence type="ECO:0000313" key="7">
    <source>
        <dbReference type="EMBL" id="OEJ82729.1"/>
    </source>
</evidence>
<dbReference type="GO" id="GO:0016787">
    <property type="term" value="F:hydrolase activity"/>
    <property type="evidence" value="ECO:0007669"/>
    <property type="project" value="InterPro"/>
</dbReference>
<dbReference type="InterPro" id="IPR029052">
    <property type="entry name" value="Metallo-depent_PP-like"/>
</dbReference>
<protein>
    <submittedName>
        <fullName evidence="7">Cell division control protein 1</fullName>
    </submittedName>
</protein>
<dbReference type="PANTHER" id="PTHR13315">
    <property type="entry name" value="METALLO PHOSPHOESTERASE RELATED"/>
    <property type="match status" value="1"/>
</dbReference>
<feature type="transmembrane region" description="Helical" evidence="5">
    <location>
        <begin position="402"/>
        <end position="420"/>
    </location>
</feature>
<dbReference type="GO" id="GO:0016020">
    <property type="term" value="C:membrane"/>
    <property type="evidence" value="ECO:0007669"/>
    <property type="project" value="UniProtKB-SubCell"/>
</dbReference>
<evidence type="ECO:0000256" key="2">
    <source>
        <dbReference type="ARBA" id="ARBA00022692"/>
    </source>
</evidence>
<dbReference type="Pfam" id="PF00149">
    <property type="entry name" value="Metallophos"/>
    <property type="match status" value="1"/>
</dbReference>